<feature type="compositionally biased region" description="Low complexity" evidence="1">
    <location>
        <begin position="1656"/>
        <end position="1667"/>
    </location>
</feature>
<evidence type="ECO:0000313" key="2">
    <source>
        <dbReference type="EMBL" id="CAJ06129.2"/>
    </source>
</evidence>
<feature type="compositionally biased region" description="Polar residues" evidence="1">
    <location>
        <begin position="1924"/>
        <end position="1947"/>
    </location>
</feature>
<feature type="compositionally biased region" description="Polar residues" evidence="1">
    <location>
        <begin position="1699"/>
        <end position="1710"/>
    </location>
</feature>
<evidence type="ECO:0000313" key="3">
    <source>
        <dbReference type="Proteomes" id="UP000000542"/>
    </source>
</evidence>
<feature type="region of interest" description="Disordered" evidence="1">
    <location>
        <begin position="718"/>
        <end position="762"/>
    </location>
</feature>
<name>Q4Q7J5_LEIMA</name>
<dbReference type="OMA" id="RRHQHFL"/>
<feature type="compositionally biased region" description="Polar residues" evidence="1">
    <location>
        <begin position="1560"/>
        <end position="1576"/>
    </location>
</feature>
<feature type="region of interest" description="Disordered" evidence="1">
    <location>
        <begin position="1924"/>
        <end position="1949"/>
    </location>
</feature>
<feature type="region of interest" description="Disordered" evidence="1">
    <location>
        <begin position="1001"/>
        <end position="1020"/>
    </location>
</feature>
<dbReference type="PROSITE" id="PS50096">
    <property type="entry name" value="IQ"/>
    <property type="match status" value="2"/>
</dbReference>
<proteinExistence type="predicted"/>
<feature type="compositionally biased region" description="Low complexity" evidence="1">
    <location>
        <begin position="2076"/>
        <end position="2090"/>
    </location>
</feature>
<protein>
    <submittedName>
        <fullName evidence="2">Uncharacterized protein</fullName>
    </submittedName>
</protein>
<gene>
    <name evidence="2" type="ORF">LMJF_30_1080</name>
</gene>
<organism evidence="2 3">
    <name type="scientific">Leishmania major</name>
    <dbReference type="NCBI Taxonomy" id="5664"/>
    <lineage>
        <taxon>Eukaryota</taxon>
        <taxon>Discoba</taxon>
        <taxon>Euglenozoa</taxon>
        <taxon>Kinetoplastea</taxon>
        <taxon>Metakinetoplastina</taxon>
        <taxon>Trypanosomatida</taxon>
        <taxon>Trypanosomatidae</taxon>
        <taxon>Leishmaniinae</taxon>
        <taxon>Leishmania</taxon>
    </lineage>
</organism>
<accession>Q4Q7J5</accession>
<dbReference type="Proteomes" id="UP000000542">
    <property type="component" value="Chromosome 30"/>
</dbReference>
<feature type="compositionally biased region" description="Low complexity" evidence="1">
    <location>
        <begin position="1449"/>
        <end position="1465"/>
    </location>
</feature>
<feature type="compositionally biased region" description="Low complexity" evidence="1">
    <location>
        <begin position="888"/>
        <end position="901"/>
    </location>
</feature>
<feature type="compositionally biased region" description="Low complexity" evidence="1">
    <location>
        <begin position="1417"/>
        <end position="1441"/>
    </location>
</feature>
<reference evidence="2 3" key="1">
    <citation type="journal article" date="2005" name="Science">
        <title>The genome of the kinetoplastid parasite, Leishmania major.</title>
        <authorList>
            <person name="Ivens A.C."/>
            <person name="Peacock C.S."/>
            <person name="Worthey E.A."/>
            <person name="Murphy L."/>
            <person name="Aggarwal G."/>
            <person name="Berriman M."/>
            <person name="Sisk E."/>
            <person name="Rajandream M.A."/>
            <person name="Adlem E."/>
            <person name="Aert R."/>
            <person name="Anupama A."/>
            <person name="Apostolou Z."/>
            <person name="Attipoe P."/>
            <person name="Bason N."/>
            <person name="Bauser C."/>
            <person name="Beck A."/>
            <person name="Beverley S.M."/>
            <person name="Bianchettin G."/>
            <person name="Borzym K."/>
            <person name="Bothe G."/>
            <person name="Bruschi C.V."/>
            <person name="Collins M."/>
            <person name="Cadag E."/>
            <person name="Ciarloni L."/>
            <person name="Clayton C."/>
            <person name="Coulson R.M."/>
            <person name="Cronin A."/>
            <person name="Cruz A.K."/>
            <person name="Davies R.M."/>
            <person name="De Gaudenzi J."/>
            <person name="Dobson D.E."/>
            <person name="Duesterhoeft A."/>
            <person name="Fazelina G."/>
            <person name="Fosker N."/>
            <person name="Frasch A.C."/>
            <person name="Fraser A."/>
            <person name="Fuchs M."/>
            <person name="Gabel C."/>
            <person name="Goble A."/>
            <person name="Goffeau A."/>
            <person name="Harris D."/>
            <person name="Hertz-Fowler C."/>
            <person name="Hilbert H."/>
            <person name="Horn D."/>
            <person name="Huang Y."/>
            <person name="Klages S."/>
            <person name="Knights A."/>
            <person name="Kube M."/>
            <person name="Larke N."/>
            <person name="Litvin L."/>
            <person name="Lord A."/>
            <person name="Louie T."/>
            <person name="Marra M."/>
            <person name="Masuy D."/>
            <person name="Matthews K."/>
            <person name="Michaeli S."/>
            <person name="Mottram J.C."/>
            <person name="Muller-Auer S."/>
            <person name="Munden H."/>
            <person name="Nelson S."/>
            <person name="Norbertczak H."/>
            <person name="Oliver K."/>
            <person name="O'neil S."/>
            <person name="Pentony M."/>
            <person name="Pohl T.M."/>
            <person name="Price C."/>
            <person name="Purnelle B."/>
            <person name="Quail M.A."/>
            <person name="Rabbinowitsch E."/>
            <person name="Reinhardt R."/>
            <person name="Rieger M."/>
            <person name="Rinta J."/>
            <person name="Robben J."/>
            <person name="Robertson L."/>
            <person name="Ruiz J.C."/>
            <person name="Rutter S."/>
            <person name="Saunders D."/>
            <person name="Schafer M."/>
            <person name="Schein J."/>
            <person name="Schwartz D.C."/>
            <person name="Seeger K."/>
            <person name="Seyler A."/>
            <person name="Sharp S."/>
            <person name="Shin H."/>
            <person name="Sivam D."/>
            <person name="Squares R."/>
            <person name="Squares S."/>
            <person name="Tosato V."/>
            <person name="Vogt C."/>
            <person name="Volckaert G."/>
            <person name="Wambutt R."/>
            <person name="Warren T."/>
            <person name="Wedler H."/>
            <person name="Woodward J."/>
            <person name="Zhou S."/>
            <person name="Zimmermann W."/>
            <person name="Smith D.F."/>
            <person name="Blackwell J.M."/>
            <person name="Stuart K.D."/>
            <person name="Barrell B."/>
            <person name="Myler P.J."/>
        </authorList>
    </citation>
    <scope>NUCLEOTIDE SEQUENCE [LARGE SCALE GENOMIC DNA]</scope>
    <source>
        <strain evidence="3">MHOM/IL/81/Friedlin</strain>
    </source>
</reference>
<feature type="region of interest" description="Disordered" evidence="1">
    <location>
        <begin position="1636"/>
        <end position="1667"/>
    </location>
</feature>
<dbReference type="VEuPathDB" id="TriTrypDB:LMJSD75_300016800"/>
<feature type="region of interest" description="Disordered" evidence="1">
    <location>
        <begin position="1415"/>
        <end position="1474"/>
    </location>
</feature>
<dbReference type="KEGG" id="lma:LMJF_30_1080"/>
<dbReference type="GeneID" id="5653638"/>
<dbReference type="InParanoid" id="Q4Q7J5"/>
<feature type="region of interest" description="Disordered" evidence="1">
    <location>
        <begin position="1560"/>
        <end position="1581"/>
    </location>
</feature>
<dbReference type="Pfam" id="PF00612">
    <property type="entry name" value="IQ"/>
    <property type="match status" value="1"/>
</dbReference>
<feature type="compositionally biased region" description="Basic residues" evidence="1">
    <location>
        <begin position="735"/>
        <end position="748"/>
    </location>
</feature>
<feature type="region of interest" description="Disordered" evidence="1">
    <location>
        <begin position="1699"/>
        <end position="1739"/>
    </location>
</feature>
<feature type="compositionally biased region" description="Polar residues" evidence="1">
    <location>
        <begin position="1010"/>
        <end position="1020"/>
    </location>
</feature>
<feature type="compositionally biased region" description="Polar residues" evidence="1">
    <location>
        <begin position="1805"/>
        <end position="1816"/>
    </location>
</feature>
<keyword evidence="3" id="KW-1185">Reference proteome</keyword>
<evidence type="ECO:0000256" key="1">
    <source>
        <dbReference type="SAM" id="MobiDB-lite"/>
    </source>
</evidence>
<reference evidence="2 3" key="2">
    <citation type="journal article" date="2011" name="Genome Res.">
        <title>Chromosome and gene copy number variation allow major structural change between species and strains of Leishmania.</title>
        <authorList>
            <person name="Rogers M.B."/>
            <person name="Hilley J.D."/>
            <person name="Dickens N.J."/>
            <person name="Wilkes J."/>
            <person name="Bates P.A."/>
            <person name="Depledge D.P."/>
            <person name="Harris D."/>
            <person name="Her Y."/>
            <person name="Herzyk P."/>
            <person name="Imamura H."/>
            <person name="Otto T.D."/>
            <person name="Sanders M."/>
            <person name="Seeger K."/>
            <person name="Dujardin J.C."/>
            <person name="Berriman M."/>
            <person name="Smith D.F."/>
            <person name="Hertz-Fowler C."/>
            <person name="Mottram J.C."/>
        </authorList>
    </citation>
    <scope>NUCLEOTIDE SEQUENCE [LARGE SCALE GENOMIC DNA]</scope>
    <source>
        <strain evidence="3">MHOM/IL/81/Friedlin</strain>
    </source>
</reference>
<feature type="region of interest" description="Disordered" evidence="1">
    <location>
        <begin position="98"/>
        <end position="117"/>
    </location>
</feature>
<feature type="region of interest" description="Disordered" evidence="1">
    <location>
        <begin position="2137"/>
        <end position="2172"/>
    </location>
</feature>
<dbReference type="VEuPathDB" id="TriTrypDB:LMJFC_300017700"/>
<feature type="region of interest" description="Disordered" evidence="1">
    <location>
        <begin position="1486"/>
        <end position="1505"/>
    </location>
</feature>
<dbReference type="InterPro" id="IPR000048">
    <property type="entry name" value="IQ_motif_EF-hand-BS"/>
</dbReference>
<dbReference type="VEuPathDB" id="TriTrypDB:LmjF.30.1080"/>
<feature type="region of interest" description="Disordered" evidence="1">
    <location>
        <begin position="560"/>
        <end position="579"/>
    </location>
</feature>
<feature type="region of interest" description="Disordered" evidence="1">
    <location>
        <begin position="1297"/>
        <end position="1317"/>
    </location>
</feature>
<feature type="region of interest" description="Disordered" evidence="1">
    <location>
        <begin position="2043"/>
        <end position="2114"/>
    </location>
</feature>
<dbReference type="EMBL" id="FR796426">
    <property type="protein sequence ID" value="CAJ06129.2"/>
    <property type="molecule type" value="Genomic_DNA"/>
</dbReference>
<sequence>MTCSSDNGTAIKRALAHNTTAKPLSNARTVSWTARSAAQRESADVEARMRAITAAIVSSPPPLLTHAWTSVPSAIACVSSSTPVTSAACASVGADTAASRVPRTSPSSPPVASSDDAASWSMTLHTDARRASAAEAYWVPYDVYLALSAPLLRERALQDCVATLCCPMTPSAEGQSQLIKIDSVVSFLLHGNAVAPPIASDAAVVAPVSMSQSPMQSSSLLHWSERGSRNDKAELIAFPLFCVLGAKLCTVSRRTRSICSIHTPAAPIAARLAMHPDQRGGCGSHSRHGSNRTDSTYRTAQQDLAAKPGSGAEAALPRCDGGKDHVLLLFAEQLISALPGFPVALLYTTSPTGAVVSAPPAETSAFWDSWHKTPRAVRRSVSYEHMWSVVTLPRLVAMLQRWGVAPAVAMRRLCAGLLCSSTSPLEPPGMPHPYHTAMDLAHEQGEEEAATAVLDTAGALRQLQFPLGEPNSCLVESPPPLPTAASAQLARASVVRPPQHIVGSSSSDGAAWDSLPSDAGVVPHRGMSTPAMRGAEAAVRAPATPLKRRGRVTAGECGITTLRSHDGPLSSGEKGDASDPVHPYNAVGAPGSVNAASEDTRGLYGQAHLYDTPSPPPPPAASSVTATAGSVVFVRGAVPGTPLTESSTPLFNTRRFRYPDVLRPPLRLRLHTSSFLQRANRPVGATKGAAMLSSHRCPGAPKRVTAVSTDVRYSHSGALAHPYEMSASDGTRQSGSRHRRRHSGRGRRLIHEGDHRRGTNVRDAPAELAHASGDVEQMGDARLISSSQSAADGLTDRGGVLSHAAAPALTPTPPTRSGSGCCLGARPRTKHVNRYMQVLMSAAALRCAGPSPTAADDFPQQQQQNTAHRYGTGDHLATAAGATPLCVASSSSGTGSNAKSSLNRSRESGDSGEAMPRRAPVPPPPLQQHQLHLRPSPHANILLCHQSSISTPLSFTPSSLTGGAVSVALSDHAASVSAEHENKQLCDDSNTDRRAGAVAAPPTFARDSKTPSMTASSDGSLASLTDAAGALPTEQVLHHPETASLLSVKNARTHNATRNGIGDSLSTRLTSSPLRSIFTGLRALLQLATPPSPMQACRFPHRDSKPAGPLLSACSPEDRAVRPSAYAPPELSSPLLTYSSHPTLYAAADSRRSGDYDNLGATASPPPSDALSPPGQQSPTLRASCERSASCLVAALSEEHLSPPLRRDRGSVVSHLAVAGASARPSALTMSGFSAVKGFTANAPPLSANESDHGAESRLVAEPAISVDLQLHAAAREHAADAEAVTASGTVRHDGAAAMTASTAAPPVSPGCRPSAASRLSRRSADALVDSNLHEGGGWPSFLPLSLFRTTLAVATQFPGDAGGVRVAVPPPSNSESGLLSGWIDTAALLMNLVACVMQAVGRGYIARRDLRRPFRRPSSSSTERAAVSMAMAAAAPAVTRSPHHTLVTPDPSMPSSPTASTSASPAPPSLHHHGVATQTTTAAFSIDHFPGPHRPSASTLTSSSRVLATQPLQGFPPPPLTAFSASPTFPINATVAKASTTPSDVHVSARDVSLVATATSKSSLQRHNAASQTSSKSKKIPTFSSLAAAATHSSPNNLSSFSGLRLKRPTCSSDEASPNKVPASSLRHLFAMRGLQSSSTSEDSGTWAPAPNVETAGDTAASSDGDDAAAAANAGACTSVDAATLLLAISMYTVSTTPEVVPQRQSSAASRGHELSSPSTHGDNNAGGEPSAGAVAPARPVAGEPLDFFAPPSLKVQSSTEDAASTAFRESTAERMGMVQEQLAVTHSCTVPFLDQAVAKGPSASTIGSSTSQGPMSLDGARSSSCRLSSSADEYATPMIAESLLQLQRIGRGCLIRRQCKLSYRERQERPLGLLHKRVCQHMRVLSPSATSMDENGVADGFGSGSTAGGAAAVLSGITGLRSASSSYQPSDPTRLTASLPQSTPSLPEASRPLVTLMAGQRCLRPVNGRHFTDLAHPASLLSQVEPNLSESEGVVCIVGDSVQLADDRSTAATLRGKTNTMAVSPDSARYIASPAFVSPKRRSSVLFTDPPSHMLSSGSPSEPRGAAAGGAEDGTVAAGEGAQEAGATRAHRGSLPSSAPLPAAVTVADTDSGDGDAAVASPLVPTLTVVLPSSSAAVSVDTNNSTRKAQPPTGRAPSPPRPSLLSPPSLRVSFSRDSYLPSVNSATMKTSVSAAAAVVPVTSAVGTSISATMSASSSRQASRSEGAYSMRSPYRSPPSPFIVQGSPHADMVGAAVDSSDASCCPLPRRRFPIAVPRAELSPMEGSIVATSGRSARSLNSINSLPFNCSTTANTTSFTAQIFSTSLPEGMAPELWVLGGVEEAAMSSSLLDGSDDDDAEGDNEGDAFKADPILVEGGAEPACFVAAAQVLGREAAPPLMSKALRLLQRVGRGYLCRRHQHFLFMVSISWAEVALIRRVALGSLTRRRTGLDYFVHREAKRQMAYWALRHRSAVLVQSVVRGFNARQRVRRLQRRVFTRMELRIALEQQNTDE</sequence>
<feature type="compositionally biased region" description="Polar residues" evidence="1">
    <location>
        <begin position="1636"/>
        <end position="1645"/>
    </location>
</feature>
<feature type="region of interest" description="Disordered" evidence="1">
    <location>
        <begin position="1805"/>
        <end position="1825"/>
    </location>
</feature>
<feature type="region of interest" description="Disordered" evidence="1">
    <location>
        <begin position="1151"/>
        <end position="1183"/>
    </location>
</feature>
<dbReference type="SMART" id="SM00015">
    <property type="entry name" value="IQ"/>
    <property type="match status" value="4"/>
</dbReference>
<feature type="region of interest" description="Disordered" evidence="1">
    <location>
        <begin position="277"/>
        <end position="296"/>
    </location>
</feature>
<dbReference type="VEuPathDB" id="TriTrypDB:LMJLV39_300017200"/>
<dbReference type="HOGENOM" id="CLU_228439_0_0_1"/>
<feature type="region of interest" description="Disordered" evidence="1">
    <location>
        <begin position="887"/>
        <end position="931"/>
    </location>
</feature>
<dbReference type="RefSeq" id="XP_001684703.2">
    <property type="nucleotide sequence ID" value="XM_001684651.2"/>
</dbReference>
<feature type="region of interest" description="Disordered" evidence="1">
    <location>
        <begin position="2212"/>
        <end position="2235"/>
    </location>
</feature>